<organism evidence="1 2">
    <name type="scientific">Mauremys mutica</name>
    <name type="common">yellowpond turtle</name>
    <dbReference type="NCBI Taxonomy" id="74926"/>
    <lineage>
        <taxon>Eukaryota</taxon>
        <taxon>Metazoa</taxon>
        <taxon>Chordata</taxon>
        <taxon>Craniata</taxon>
        <taxon>Vertebrata</taxon>
        <taxon>Euteleostomi</taxon>
        <taxon>Archelosauria</taxon>
        <taxon>Testudinata</taxon>
        <taxon>Testudines</taxon>
        <taxon>Cryptodira</taxon>
        <taxon>Durocryptodira</taxon>
        <taxon>Testudinoidea</taxon>
        <taxon>Geoemydidae</taxon>
        <taxon>Geoemydinae</taxon>
        <taxon>Mauremys</taxon>
    </lineage>
</organism>
<dbReference type="EMBL" id="JAHDVG010000486">
    <property type="protein sequence ID" value="KAH1167543.1"/>
    <property type="molecule type" value="Genomic_DNA"/>
</dbReference>
<keyword evidence="2" id="KW-1185">Reference proteome</keyword>
<reference evidence="1" key="1">
    <citation type="submission" date="2021-09" db="EMBL/GenBank/DDBJ databases">
        <title>The genome of Mauremys mutica provides insights into the evolution of semi-aquatic lifestyle.</title>
        <authorList>
            <person name="Gong S."/>
            <person name="Gao Y."/>
        </authorList>
    </citation>
    <scope>NUCLEOTIDE SEQUENCE</scope>
    <source>
        <strain evidence="1">MM-2020</strain>
        <tissue evidence="1">Muscle</tissue>
    </source>
</reference>
<evidence type="ECO:0000313" key="1">
    <source>
        <dbReference type="EMBL" id="KAH1167543.1"/>
    </source>
</evidence>
<protein>
    <submittedName>
        <fullName evidence="1">Uncharacterized protein</fullName>
    </submittedName>
</protein>
<dbReference type="Proteomes" id="UP000827986">
    <property type="component" value="Unassembled WGS sequence"/>
</dbReference>
<gene>
    <name evidence="1" type="ORF">KIL84_003026</name>
</gene>
<name>A0A9D3WUE4_9SAUR</name>
<proteinExistence type="predicted"/>
<accession>A0A9D3WUE4</accession>
<dbReference type="AlphaFoldDB" id="A0A9D3WUE4"/>
<sequence length="114" mass="12452">MSVIMGKWLVKNASNDGNTPIADISDGISLAPLSNSNNENYTTSENIVTIGQQLDHEVTTSPSVSITDNDETLDTFDIMAKTTVIGRNQQHNSSTRQIIEINFNDPMIHHLGPV</sequence>
<comment type="caution">
    <text evidence="1">The sequence shown here is derived from an EMBL/GenBank/DDBJ whole genome shotgun (WGS) entry which is preliminary data.</text>
</comment>
<evidence type="ECO:0000313" key="2">
    <source>
        <dbReference type="Proteomes" id="UP000827986"/>
    </source>
</evidence>